<dbReference type="EMBL" id="VSSQ01000001">
    <property type="protein sequence ID" value="MPL55098.1"/>
    <property type="molecule type" value="Genomic_DNA"/>
</dbReference>
<reference evidence="1" key="1">
    <citation type="submission" date="2019-08" db="EMBL/GenBank/DDBJ databases">
        <authorList>
            <person name="Kucharzyk K."/>
            <person name="Murdoch R.W."/>
            <person name="Higgins S."/>
            <person name="Loffler F."/>
        </authorList>
    </citation>
    <scope>NUCLEOTIDE SEQUENCE</scope>
</reference>
<protein>
    <recommendedName>
        <fullName evidence="2">GLPGLI family protein</fullName>
    </recommendedName>
</protein>
<dbReference type="Pfam" id="PF09697">
    <property type="entry name" value="Porph_ging"/>
    <property type="match status" value="1"/>
</dbReference>
<evidence type="ECO:0000313" key="1">
    <source>
        <dbReference type="EMBL" id="MPL55098.1"/>
    </source>
</evidence>
<gene>
    <name evidence="1" type="ORF">SDC9_00565</name>
</gene>
<organism evidence="1">
    <name type="scientific">bioreactor metagenome</name>
    <dbReference type="NCBI Taxonomy" id="1076179"/>
    <lineage>
        <taxon>unclassified sequences</taxon>
        <taxon>metagenomes</taxon>
        <taxon>ecological metagenomes</taxon>
    </lineage>
</organism>
<proteinExistence type="predicted"/>
<comment type="caution">
    <text evidence="1">The sequence shown here is derived from an EMBL/GenBank/DDBJ whole genome shotgun (WGS) entry which is preliminary data.</text>
</comment>
<dbReference type="NCBIfam" id="TIGR01200">
    <property type="entry name" value="GLPGLI"/>
    <property type="match status" value="1"/>
</dbReference>
<evidence type="ECO:0008006" key="2">
    <source>
        <dbReference type="Google" id="ProtNLM"/>
    </source>
</evidence>
<dbReference type="InterPro" id="IPR005901">
    <property type="entry name" value="GLPGLI"/>
</dbReference>
<name>A0A644SKB4_9ZZZZ</name>
<accession>A0A644SKB4</accession>
<dbReference type="AlphaFoldDB" id="A0A644SKB4"/>
<sequence>MCYSQVNRFVYKIDYKRDSTIEKYNKTQAILEVSKSELSFYEYSSYKLDSINIKEKSNSKTIPPLNININRKIGSYINNNYVFVSSSYFYYESNDKITWTLHEDKKAFGQFNLQKATARYGGRNWVAWFTEEIPISEGPYKFSGLPGLIFEIYDDKENYKFTLLEMYQIKDKNEIWIPSKIYGMKSVQISHNKYNTLLLNDYNNPFQEFRSMTGDWTLAAYGKTIKTVEGLNEIRNIHQQIIKKNYNPIELDKAVLYK</sequence>